<keyword evidence="1" id="KW-0472">Membrane</keyword>
<gene>
    <name evidence="2" type="ORF">LCY76_22735</name>
</gene>
<name>A0A9X2BHK7_9BACL</name>
<keyword evidence="3" id="KW-1185">Reference proteome</keyword>
<dbReference type="AlphaFoldDB" id="A0A9X2BHK7"/>
<accession>A0A9X2BHK7</accession>
<feature type="transmembrane region" description="Helical" evidence="1">
    <location>
        <begin position="32"/>
        <end position="50"/>
    </location>
</feature>
<sequence length="67" mass="6766">MPGLGLYLGAAVDFSGITLPFSVSDLVGSGNALLGLVGSFVLLGLAFAFVPKIIKIIRNAFGQGGRA</sequence>
<proteinExistence type="predicted"/>
<evidence type="ECO:0000313" key="2">
    <source>
        <dbReference type="EMBL" id="MCK6259392.1"/>
    </source>
</evidence>
<protein>
    <submittedName>
        <fullName evidence="2">Uncharacterized protein</fullName>
    </submittedName>
</protein>
<dbReference type="EMBL" id="JAIWJX010000003">
    <property type="protein sequence ID" value="MCK6259392.1"/>
    <property type="molecule type" value="Genomic_DNA"/>
</dbReference>
<reference evidence="2" key="1">
    <citation type="submission" date="2021-09" db="EMBL/GenBank/DDBJ databases">
        <title>Genome analysis of Fictibacillus sp. KIGAM418 isolated from marine sediment.</title>
        <authorList>
            <person name="Seo M.-J."/>
            <person name="Cho E.-S."/>
            <person name="Hwang C.Y."/>
        </authorList>
    </citation>
    <scope>NUCLEOTIDE SEQUENCE</scope>
    <source>
        <strain evidence="2">KIGAM418</strain>
    </source>
</reference>
<evidence type="ECO:0000313" key="3">
    <source>
        <dbReference type="Proteomes" id="UP001139011"/>
    </source>
</evidence>
<keyword evidence="1" id="KW-1133">Transmembrane helix</keyword>
<dbReference type="RefSeq" id="WP_248254763.1">
    <property type="nucleotide sequence ID" value="NZ_JAIWJX010000003.1"/>
</dbReference>
<comment type="caution">
    <text evidence="2">The sequence shown here is derived from an EMBL/GenBank/DDBJ whole genome shotgun (WGS) entry which is preliminary data.</text>
</comment>
<organism evidence="2 3">
    <name type="scientific">Fictibacillus marinisediminis</name>
    <dbReference type="NCBI Taxonomy" id="2878389"/>
    <lineage>
        <taxon>Bacteria</taxon>
        <taxon>Bacillati</taxon>
        <taxon>Bacillota</taxon>
        <taxon>Bacilli</taxon>
        <taxon>Bacillales</taxon>
        <taxon>Fictibacillaceae</taxon>
        <taxon>Fictibacillus</taxon>
    </lineage>
</organism>
<keyword evidence="1" id="KW-0812">Transmembrane</keyword>
<evidence type="ECO:0000256" key="1">
    <source>
        <dbReference type="SAM" id="Phobius"/>
    </source>
</evidence>
<dbReference type="Proteomes" id="UP001139011">
    <property type="component" value="Unassembled WGS sequence"/>
</dbReference>